<evidence type="ECO:0000256" key="7">
    <source>
        <dbReference type="ARBA" id="ARBA00022989"/>
    </source>
</evidence>
<dbReference type="SUPFAM" id="SSF48726">
    <property type="entry name" value="Immunoglobulin"/>
    <property type="match status" value="2"/>
</dbReference>
<evidence type="ECO:0000256" key="3">
    <source>
        <dbReference type="ARBA" id="ARBA00022692"/>
    </source>
</evidence>
<keyword evidence="11" id="KW-0393">Immunoglobulin domain</keyword>
<dbReference type="PANTHER" id="PTHR14162">
    <property type="entry name" value="MUCOSAL ADDRESSIN CELL ADHESION MOLECULE-1"/>
    <property type="match status" value="1"/>
</dbReference>
<dbReference type="GO" id="GO:0050901">
    <property type="term" value="P:leukocyte tethering or rolling"/>
    <property type="evidence" value="ECO:0007669"/>
    <property type="project" value="TreeGrafter"/>
</dbReference>
<evidence type="ECO:0000256" key="14">
    <source>
        <dbReference type="SAM" id="SignalP"/>
    </source>
</evidence>
<proteinExistence type="predicted"/>
<evidence type="ECO:0000256" key="2">
    <source>
        <dbReference type="ARBA" id="ARBA00011738"/>
    </source>
</evidence>
<dbReference type="GO" id="GO:0016020">
    <property type="term" value="C:membrane"/>
    <property type="evidence" value="ECO:0007669"/>
    <property type="project" value="UniProtKB-SubCell"/>
</dbReference>
<evidence type="ECO:0000256" key="10">
    <source>
        <dbReference type="ARBA" id="ARBA00023180"/>
    </source>
</evidence>
<evidence type="ECO:0000256" key="8">
    <source>
        <dbReference type="ARBA" id="ARBA00023136"/>
    </source>
</evidence>
<evidence type="ECO:0000256" key="11">
    <source>
        <dbReference type="ARBA" id="ARBA00023319"/>
    </source>
</evidence>
<comment type="subunit">
    <text evidence="2">Homodimer.</text>
</comment>
<dbReference type="AlphaFoldDB" id="A0A8C0X5W8"/>
<accession>A0A8C0X5W8</accession>
<keyword evidence="3 13" id="KW-0812">Transmembrane</keyword>
<evidence type="ECO:0000256" key="12">
    <source>
        <dbReference type="ARBA" id="ARBA00074025"/>
    </source>
</evidence>
<keyword evidence="7 13" id="KW-1133">Transmembrane helix</keyword>
<dbReference type="InterPro" id="IPR003599">
    <property type="entry name" value="Ig_sub"/>
</dbReference>
<organism evidence="16">
    <name type="scientific">Castor canadensis</name>
    <name type="common">American beaver</name>
    <dbReference type="NCBI Taxonomy" id="51338"/>
    <lineage>
        <taxon>Eukaryota</taxon>
        <taxon>Metazoa</taxon>
        <taxon>Chordata</taxon>
        <taxon>Craniata</taxon>
        <taxon>Vertebrata</taxon>
        <taxon>Euteleostomi</taxon>
        <taxon>Mammalia</taxon>
        <taxon>Eutheria</taxon>
        <taxon>Euarchontoglires</taxon>
        <taxon>Glires</taxon>
        <taxon>Rodentia</taxon>
        <taxon>Castorimorpha</taxon>
        <taxon>Castoridae</taxon>
        <taxon>Castor</taxon>
    </lineage>
</organism>
<evidence type="ECO:0000256" key="4">
    <source>
        <dbReference type="ARBA" id="ARBA00022729"/>
    </source>
</evidence>
<dbReference type="PANTHER" id="PTHR14162:SF1">
    <property type="entry name" value="MUCOSAL ADDRESSIN CELL ADHESION MOLECULE 1"/>
    <property type="match status" value="1"/>
</dbReference>
<dbReference type="GO" id="GO:0034113">
    <property type="term" value="P:heterotypic cell-cell adhesion"/>
    <property type="evidence" value="ECO:0007669"/>
    <property type="project" value="TreeGrafter"/>
</dbReference>
<feature type="transmembrane region" description="Helical" evidence="13">
    <location>
        <begin position="239"/>
        <end position="261"/>
    </location>
</feature>
<dbReference type="InterPro" id="IPR007110">
    <property type="entry name" value="Ig-like_dom"/>
</dbReference>
<dbReference type="InterPro" id="IPR036179">
    <property type="entry name" value="Ig-like_dom_sf"/>
</dbReference>
<name>A0A8C0X5W8_CASCN</name>
<keyword evidence="6" id="KW-0130">Cell adhesion</keyword>
<feature type="domain" description="Ig-like" evidence="15">
    <location>
        <begin position="31"/>
        <end position="109"/>
    </location>
</feature>
<comment type="subcellular location">
    <subcellularLocation>
        <location evidence="1">Membrane</location>
        <topology evidence="1">Single-pass type I membrane protein</topology>
    </subcellularLocation>
</comment>
<dbReference type="Ensembl" id="ENSCCNT00000026856.1">
    <property type="protein sequence ID" value="ENSCCNP00000020816.1"/>
    <property type="gene ID" value="ENSCCNG00000020591.1"/>
</dbReference>
<dbReference type="InterPro" id="IPR013783">
    <property type="entry name" value="Ig-like_fold"/>
</dbReference>
<dbReference type="PROSITE" id="PS50835">
    <property type="entry name" value="IG_LIKE"/>
    <property type="match status" value="1"/>
</dbReference>
<dbReference type="GO" id="GO:0007229">
    <property type="term" value="P:integrin-mediated signaling pathway"/>
    <property type="evidence" value="ECO:0007669"/>
    <property type="project" value="InterPro"/>
</dbReference>
<dbReference type="GO" id="GO:0098640">
    <property type="term" value="F:integrin binding involved in cell-matrix adhesion"/>
    <property type="evidence" value="ECO:0007669"/>
    <property type="project" value="InterPro"/>
</dbReference>
<keyword evidence="9" id="KW-1015">Disulfide bond</keyword>
<dbReference type="FunFam" id="2.60.40.10:FF:000933">
    <property type="entry name" value="Mucosal addressin cell adhesion molecule 1"/>
    <property type="match status" value="1"/>
</dbReference>
<feature type="signal peptide" evidence="14">
    <location>
        <begin position="1"/>
        <end position="18"/>
    </location>
</feature>
<evidence type="ECO:0000259" key="15">
    <source>
        <dbReference type="PROSITE" id="PS50835"/>
    </source>
</evidence>
<evidence type="ECO:0000313" key="16">
    <source>
        <dbReference type="Ensembl" id="ENSCCNP00000020816.1"/>
    </source>
</evidence>
<keyword evidence="10" id="KW-0325">Glycoprotein</keyword>
<reference evidence="16" key="1">
    <citation type="submission" date="2023-09" db="UniProtKB">
        <authorList>
            <consortium name="Ensembl"/>
        </authorList>
    </citation>
    <scope>IDENTIFICATION</scope>
</reference>
<evidence type="ECO:0000256" key="1">
    <source>
        <dbReference type="ARBA" id="ARBA00004479"/>
    </source>
</evidence>
<evidence type="ECO:0000256" key="5">
    <source>
        <dbReference type="ARBA" id="ARBA00022737"/>
    </source>
</evidence>
<evidence type="ECO:0000256" key="6">
    <source>
        <dbReference type="ARBA" id="ARBA00022889"/>
    </source>
</evidence>
<dbReference type="InterPro" id="IPR015169">
    <property type="entry name" value="Adhes-Ig-like"/>
</dbReference>
<dbReference type="InterPro" id="IPR037413">
    <property type="entry name" value="MADCAM1"/>
</dbReference>
<dbReference type="FunFam" id="2.60.40.10:FF:000194">
    <property type="entry name" value="Intercellular adhesion molecule 1"/>
    <property type="match status" value="1"/>
</dbReference>
<keyword evidence="8 13" id="KW-0472">Membrane</keyword>
<evidence type="ECO:0000256" key="13">
    <source>
        <dbReference type="SAM" id="Phobius"/>
    </source>
</evidence>
<dbReference type="Gene3D" id="2.60.40.10">
    <property type="entry name" value="Immunoglobulins"/>
    <property type="match status" value="2"/>
</dbReference>
<evidence type="ECO:0000256" key="9">
    <source>
        <dbReference type="ARBA" id="ARBA00023157"/>
    </source>
</evidence>
<keyword evidence="4 14" id="KW-0732">Signal</keyword>
<dbReference type="SMART" id="SM00409">
    <property type="entry name" value="IG"/>
    <property type="match status" value="1"/>
</dbReference>
<sequence length="285" mass="30793">MSLSLFCISLYLICLCLSLTLCVCLSLPYLPHLSSTSQLFACAVPSPVVVVAMGGSCQLTCSLSCKDGEVATVQWRGLDTRLGAVQSSAGNSVLSIHQAALSDTGTRVCVGSCGGRHNFQHSVQILVYAFPDQLVVSPTALVLGQDQEVSCTAHNVTPAGQDTLSFTLLLGDQELEGVQVLGRKEEEEPQEVEDPLFQVTKRWLLPALGSPAPPVLFCQATMRLPGLEMSHYRVVQPTAALWMGSLVLGLLLLALLTYSLWKRWRPSAEDHTHLPTPLRLLPLTD</sequence>
<feature type="chain" id="PRO_5034960326" description="Mucosal addressin cell adhesion molecule 1" evidence="14">
    <location>
        <begin position="19"/>
        <end position="285"/>
    </location>
</feature>
<protein>
    <recommendedName>
        <fullName evidence="12">Mucosal addressin cell adhesion molecule 1</fullName>
    </recommendedName>
</protein>
<dbReference type="Pfam" id="PF09085">
    <property type="entry name" value="Adhes-Ig_like"/>
    <property type="match status" value="1"/>
</dbReference>
<keyword evidence="5" id="KW-0677">Repeat</keyword>
<dbReference type="GO" id="GO:2000403">
    <property type="term" value="P:positive regulation of lymphocyte migration"/>
    <property type="evidence" value="ECO:0007669"/>
    <property type="project" value="InterPro"/>
</dbReference>